<keyword evidence="3" id="KW-1185">Reference proteome</keyword>
<sequence>MGIPGLLNPRDFDHLTKGDQEYLESIERLYLLNGGHLDRFRPLGPWHCVNSHKLDQIVYRLATPTQRPCSRGHTAGLWCLEDLEYVTGKVVYKRPFSDKSQDSERSDVSSRSKKSKHITRSFTIPRQGSLKGKVPKPTPWLIVDPNTPKPPLGLDYTLEMASQSPHSQSQRSQSTPKTSKTQRASATFRTPTTPRSSRTPIKSARSSERTYVSSPQESVSSEELNKIISRISKPTSASRGGVDLQEKFENKDHVYGSQSVTPDELDVIVRRMTKPTVASTGGAGKERSYTDFVYGDIQVKPERLEEIVERIRKPTASSLGGGDLVNKEFVYIQPSKVKTNIIIPGIAKRYLGMKKASPEEVSAIAERLNRLTPAYKAKYSPNPHVWVDDSKKGPAHMRLMTVA</sequence>
<evidence type="ECO:0000256" key="1">
    <source>
        <dbReference type="SAM" id="MobiDB-lite"/>
    </source>
</evidence>
<organism evidence="2 3">
    <name type="scientific">Sinanodonta woodiana</name>
    <name type="common">Chinese pond mussel</name>
    <name type="synonym">Anodonta woodiana</name>
    <dbReference type="NCBI Taxonomy" id="1069815"/>
    <lineage>
        <taxon>Eukaryota</taxon>
        <taxon>Metazoa</taxon>
        <taxon>Spiralia</taxon>
        <taxon>Lophotrochozoa</taxon>
        <taxon>Mollusca</taxon>
        <taxon>Bivalvia</taxon>
        <taxon>Autobranchia</taxon>
        <taxon>Heteroconchia</taxon>
        <taxon>Palaeoheterodonta</taxon>
        <taxon>Unionida</taxon>
        <taxon>Unionoidea</taxon>
        <taxon>Unionidae</taxon>
        <taxon>Unioninae</taxon>
        <taxon>Sinanodonta</taxon>
    </lineage>
</organism>
<accession>A0ABD3WGH4</accession>
<evidence type="ECO:0000313" key="2">
    <source>
        <dbReference type="EMBL" id="KAL3871807.1"/>
    </source>
</evidence>
<evidence type="ECO:0000313" key="3">
    <source>
        <dbReference type="Proteomes" id="UP001634394"/>
    </source>
</evidence>
<comment type="caution">
    <text evidence="2">The sequence shown here is derived from an EMBL/GenBank/DDBJ whole genome shotgun (WGS) entry which is preliminary data.</text>
</comment>
<feature type="compositionally biased region" description="Low complexity" evidence="1">
    <location>
        <begin position="212"/>
        <end position="222"/>
    </location>
</feature>
<reference evidence="2 3" key="1">
    <citation type="submission" date="2024-11" db="EMBL/GenBank/DDBJ databases">
        <title>Chromosome-level genome assembly of the freshwater bivalve Anodonta woodiana.</title>
        <authorList>
            <person name="Chen X."/>
        </authorList>
    </citation>
    <scope>NUCLEOTIDE SEQUENCE [LARGE SCALE GENOMIC DNA]</scope>
    <source>
        <strain evidence="2">MN2024</strain>
        <tissue evidence="2">Gills</tissue>
    </source>
</reference>
<protein>
    <submittedName>
        <fullName evidence="2">Uncharacterized protein</fullName>
    </submittedName>
</protein>
<dbReference type="EMBL" id="JBJQND010000007">
    <property type="protein sequence ID" value="KAL3871807.1"/>
    <property type="molecule type" value="Genomic_DNA"/>
</dbReference>
<feature type="compositionally biased region" description="Basic and acidic residues" evidence="1">
    <location>
        <begin position="96"/>
        <end position="110"/>
    </location>
</feature>
<feature type="compositionally biased region" description="Low complexity" evidence="1">
    <location>
        <begin position="183"/>
        <end position="200"/>
    </location>
</feature>
<dbReference type="AlphaFoldDB" id="A0ABD3WGH4"/>
<feature type="compositionally biased region" description="Low complexity" evidence="1">
    <location>
        <begin position="162"/>
        <end position="174"/>
    </location>
</feature>
<feature type="region of interest" description="Disordered" evidence="1">
    <location>
        <begin position="96"/>
        <end position="223"/>
    </location>
</feature>
<dbReference type="Proteomes" id="UP001634394">
    <property type="component" value="Unassembled WGS sequence"/>
</dbReference>
<proteinExistence type="predicted"/>
<gene>
    <name evidence="2" type="ORF">ACJMK2_039779</name>
</gene>
<name>A0ABD3WGH4_SINWO</name>